<accession>A0A523UVB4</accession>
<dbReference type="Pfam" id="PF12867">
    <property type="entry name" value="DinB_2"/>
    <property type="match status" value="1"/>
</dbReference>
<protein>
    <submittedName>
        <fullName evidence="2">DinB family protein</fullName>
    </submittedName>
</protein>
<reference evidence="2 3" key="1">
    <citation type="submission" date="2019-03" db="EMBL/GenBank/DDBJ databases">
        <title>Metabolic potential of uncultured bacteria and archaea associated with petroleum seepage in deep-sea sediments.</title>
        <authorList>
            <person name="Dong X."/>
            <person name="Hubert C."/>
        </authorList>
    </citation>
    <scope>NUCLEOTIDE SEQUENCE [LARGE SCALE GENOMIC DNA]</scope>
    <source>
        <strain evidence="2">E44_bin18</strain>
    </source>
</reference>
<gene>
    <name evidence="2" type="ORF">E3J62_03865</name>
</gene>
<organism evidence="2 3">
    <name type="scientific">candidate division TA06 bacterium</name>
    <dbReference type="NCBI Taxonomy" id="2250710"/>
    <lineage>
        <taxon>Bacteria</taxon>
        <taxon>Bacteria division TA06</taxon>
    </lineage>
</organism>
<evidence type="ECO:0000259" key="1">
    <source>
        <dbReference type="Pfam" id="PF12867"/>
    </source>
</evidence>
<feature type="domain" description="DinB-like" evidence="1">
    <location>
        <begin position="12"/>
        <end position="149"/>
    </location>
</feature>
<dbReference type="EMBL" id="SOJN01000049">
    <property type="protein sequence ID" value="TET46503.1"/>
    <property type="molecule type" value="Genomic_DNA"/>
</dbReference>
<proteinExistence type="predicted"/>
<name>A0A523UVB4_UNCT6</name>
<sequence>MSEELKDFLASQFEYVREWVLKCCEGLNEEQMITIPPGAKNHILWELGHILWTESYMVTWGCAGGERLPKEWEDKFGYGSKVVAAISEYPPFDEIKKALENRQKVTKNYILSLSSDELKSPTANFPEERIPNILSAFNHFLPHEAYHVGKISLLRKMLGLPSVAELYFEK</sequence>
<dbReference type="InterPro" id="IPR024775">
    <property type="entry name" value="DinB-like"/>
</dbReference>
<evidence type="ECO:0000313" key="2">
    <source>
        <dbReference type="EMBL" id="TET46503.1"/>
    </source>
</evidence>
<dbReference type="AlphaFoldDB" id="A0A523UVB4"/>
<comment type="caution">
    <text evidence="2">The sequence shown here is derived from an EMBL/GenBank/DDBJ whole genome shotgun (WGS) entry which is preliminary data.</text>
</comment>
<dbReference type="InterPro" id="IPR034660">
    <property type="entry name" value="DinB/YfiT-like"/>
</dbReference>
<dbReference type="SUPFAM" id="SSF109854">
    <property type="entry name" value="DinB/YfiT-like putative metalloenzymes"/>
    <property type="match status" value="1"/>
</dbReference>
<dbReference type="Gene3D" id="1.20.120.450">
    <property type="entry name" value="dinb family like domain"/>
    <property type="match status" value="1"/>
</dbReference>
<evidence type="ECO:0000313" key="3">
    <source>
        <dbReference type="Proteomes" id="UP000315525"/>
    </source>
</evidence>
<dbReference type="Proteomes" id="UP000315525">
    <property type="component" value="Unassembled WGS sequence"/>
</dbReference>